<feature type="transmembrane region" description="Helical" evidence="8">
    <location>
        <begin position="911"/>
        <end position="936"/>
    </location>
</feature>
<dbReference type="Pfam" id="PF13244">
    <property type="entry name" value="MbhD"/>
    <property type="match status" value="1"/>
</dbReference>
<dbReference type="Pfam" id="PF20501">
    <property type="entry name" value="MbhE"/>
    <property type="match status" value="1"/>
</dbReference>
<feature type="transmembrane region" description="Helical" evidence="8">
    <location>
        <begin position="504"/>
        <end position="528"/>
    </location>
</feature>
<feature type="transmembrane region" description="Helical" evidence="8">
    <location>
        <begin position="759"/>
        <end position="776"/>
    </location>
</feature>
<evidence type="ECO:0000259" key="11">
    <source>
        <dbReference type="Pfam" id="PF13244"/>
    </source>
</evidence>
<dbReference type="InterPro" id="IPR050616">
    <property type="entry name" value="CPA3_Na-H_Antiporter_A"/>
</dbReference>
<feature type="transmembrane region" description="Helical" evidence="8">
    <location>
        <begin position="211"/>
        <end position="229"/>
    </location>
</feature>
<evidence type="ECO:0000256" key="3">
    <source>
        <dbReference type="ARBA" id="ARBA00022475"/>
    </source>
</evidence>
<dbReference type="NCBIfam" id="NF009284">
    <property type="entry name" value="PRK12644.1"/>
    <property type="match status" value="1"/>
</dbReference>
<proteinExistence type="predicted"/>
<evidence type="ECO:0000256" key="7">
    <source>
        <dbReference type="RuleBase" id="RU000320"/>
    </source>
</evidence>
<evidence type="ECO:0000256" key="4">
    <source>
        <dbReference type="ARBA" id="ARBA00022692"/>
    </source>
</evidence>
<feature type="transmembrane region" description="Helical" evidence="8">
    <location>
        <begin position="87"/>
        <end position="109"/>
    </location>
</feature>
<keyword evidence="4 7" id="KW-0812">Transmembrane</keyword>
<dbReference type="PANTHER" id="PTHR43373">
    <property type="entry name" value="NA(+)/H(+) ANTIPORTER SUBUNIT"/>
    <property type="match status" value="1"/>
</dbReference>
<evidence type="ECO:0000259" key="10">
    <source>
        <dbReference type="Pfam" id="PF04039"/>
    </source>
</evidence>
<feature type="transmembrane region" description="Helical" evidence="8">
    <location>
        <begin position="6"/>
        <end position="28"/>
    </location>
</feature>
<dbReference type="Proteomes" id="UP000004705">
    <property type="component" value="Chromosome"/>
</dbReference>
<comment type="subcellular location">
    <subcellularLocation>
        <location evidence="1">Cell membrane</location>
        <topology evidence="1">Multi-pass membrane protein</topology>
    </subcellularLocation>
    <subcellularLocation>
        <location evidence="7">Membrane</location>
        <topology evidence="7">Multi-pass membrane protein</topology>
    </subcellularLocation>
</comment>
<evidence type="ECO:0000256" key="1">
    <source>
        <dbReference type="ARBA" id="ARBA00004651"/>
    </source>
</evidence>
<feature type="transmembrane region" description="Helical" evidence="8">
    <location>
        <begin position="332"/>
        <end position="356"/>
    </location>
</feature>
<dbReference type="GO" id="GO:0005886">
    <property type="term" value="C:plasma membrane"/>
    <property type="evidence" value="ECO:0007669"/>
    <property type="project" value="UniProtKB-SubCell"/>
</dbReference>
<feature type="transmembrane region" description="Helical" evidence="8">
    <location>
        <begin position="419"/>
        <end position="442"/>
    </location>
</feature>
<feature type="transmembrane region" description="Helical" evidence="8">
    <location>
        <begin position="696"/>
        <end position="715"/>
    </location>
</feature>
<feature type="transmembrane region" description="Helical" evidence="8">
    <location>
        <begin position="144"/>
        <end position="163"/>
    </location>
</feature>
<dbReference type="InterPro" id="IPR001750">
    <property type="entry name" value="ND/Mrp_TM"/>
</dbReference>
<feature type="transmembrane region" description="Helical" evidence="8">
    <location>
        <begin position="879"/>
        <end position="899"/>
    </location>
</feature>
<feature type="transmembrane region" description="Helical" evidence="8">
    <location>
        <begin position="657"/>
        <end position="676"/>
    </location>
</feature>
<feature type="transmembrane region" description="Helical" evidence="8">
    <location>
        <begin position="609"/>
        <end position="627"/>
    </location>
</feature>
<keyword evidence="6 8" id="KW-0472">Membrane</keyword>
<feature type="transmembrane region" description="Helical" evidence="8">
    <location>
        <begin position="956"/>
        <end position="978"/>
    </location>
</feature>
<feature type="transmembrane region" description="Helical" evidence="8">
    <location>
        <begin position="307"/>
        <end position="326"/>
    </location>
</feature>
<evidence type="ECO:0000259" key="12">
    <source>
        <dbReference type="Pfam" id="PF20501"/>
    </source>
</evidence>
<evidence type="ECO:0000313" key="13">
    <source>
        <dbReference type="EMBL" id="EHY91318.1"/>
    </source>
</evidence>
<organism evidence="13 14">
    <name type="scientific">Saccharomonospora azurea NA-128</name>
    <dbReference type="NCBI Taxonomy" id="882081"/>
    <lineage>
        <taxon>Bacteria</taxon>
        <taxon>Bacillati</taxon>
        <taxon>Actinomycetota</taxon>
        <taxon>Actinomycetes</taxon>
        <taxon>Pseudonocardiales</taxon>
        <taxon>Pseudonocardiaceae</taxon>
        <taxon>Saccharomonospora</taxon>
    </lineage>
</organism>
<feature type="transmembrane region" description="Helical" evidence="8">
    <location>
        <begin position="175"/>
        <end position="199"/>
    </location>
</feature>
<dbReference type="EMBL" id="CM001466">
    <property type="protein sequence ID" value="EHY91318.1"/>
    <property type="molecule type" value="Genomic_DNA"/>
</dbReference>
<evidence type="ECO:0000256" key="2">
    <source>
        <dbReference type="ARBA" id="ARBA00022448"/>
    </source>
</evidence>
<feature type="transmembrane region" description="Helical" evidence="8">
    <location>
        <begin position="462"/>
        <end position="484"/>
    </location>
</feature>
<keyword evidence="14" id="KW-1185">Reference proteome</keyword>
<evidence type="ECO:0000259" key="9">
    <source>
        <dbReference type="Pfam" id="PF00361"/>
    </source>
</evidence>
<keyword evidence="2" id="KW-0813">Transport</keyword>
<dbReference type="PANTHER" id="PTHR43373:SF1">
    <property type="entry name" value="NA(+)_H(+) ANTIPORTER SUBUNIT A"/>
    <property type="match status" value="1"/>
</dbReference>
<feature type="transmembrane region" description="Helical" evidence="8">
    <location>
        <begin position="576"/>
        <end position="597"/>
    </location>
</feature>
<feature type="domain" description="MrpA C-terminal/MbhE" evidence="12">
    <location>
        <begin position="698"/>
        <end position="773"/>
    </location>
</feature>
<keyword evidence="5 8" id="KW-1133">Transmembrane helix</keyword>
<dbReference type="AlphaFoldDB" id="H8G6T5"/>
<accession>H8G6T5</accession>
<feature type="transmembrane region" description="Helical" evidence="8">
    <location>
        <begin position="377"/>
        <end position="399"/>
    </location>
</feature>
<feature type="transmembrane region" description="Helical" evidence="8">
    <location>
        <begin position="35"/>
        <end position="56"/>
    </location>
</feature>
<dbReference type="Pfam" id="PF04039">
    <property type="entry name" value="MnhB"/>
    <property type="match status" value="1"/>
</dbReference>
<dbReference type="InterPro" id="IPR007182">
    <property type="entry name" value="MnhB"/>
</dbReference>
<reference evidence="13 14" key="1">
    <citation type="journal article" date="2012" name="Stand. Genomic Sci.">
        <title>Genome sequence of the soil bacterium Saccharomonospora azurea type strain (NA-128(T)).</title>
        <authorList>
            <person name="Klenk H.P."/>
            <person name="Held B."/>
            <person name="Lucas S."/>
            <person name="Lapidus A."/>
            <person name="Copeland A."/>
            <person name="Hammon N."/>
            <person name="Pitluck S."/>
            <person name="Goodwin L.A."/>
            <person name="Han C."/>
            <person name="Tapia R."/>
            <person name="Brambilla E.M."/>
            <person name="Potter G."/>
            <person name="Land M."/>
            <person name="Ivanova N."/>
            <person name="Rohde M."/>
            <person name="Goker M."/>
            <person name="Detter J.C."/>
            <person name="Kyrpides N.C."/>
            <person name="Woyke T."/>
        </authorList>
    </citation>
    <scope>NUCLEOTIDE SEQUENCE [LARGE SCALE GENOMIC DNA]</scope>
    <source>
        <strain evidence="13 14">NA-128</strain>
    </source>
</reference>
<feature type="domain" description="NADH:quinone oxidoreductase/Mrp antiporter transmembrane" evidence="9">
    <location>
        <begin position="139"/>
        <end position="410"/>
    </location>
</feature>
<dbReference type="InterPro" id="IPR025383">
    <property type="entry name" value="MrpA_C/MbhD"/>
</dbReference>
<sequence>MFGPETAVEFMLVAILAHFAVAAMLPTIARRWGRVAFVIGGVLSAATLATLLLFFAQGAFGDPADAVEQTVEWAPAIGLEITLRIDALSVLMSLLVSGIGALVLFYYACYAKRGDKNVARNSSLLVTFAGAMLGLVLVDDIFSLYLFWELTTVCSFLLVGGDGTTRRSRRSATQALLVTAAGGLSMLLGLILLAVASGTGRVSEIVADPPPGSLLVSVAVILVLAGAFTKSAQFPFHFWLPAAMVAPTPVSAYLHAAAMVKAGVYLVARFAPGFHQLPAWWIPVVVLGLWTMILGAVRALRQNDLKTLLAFGTVSQLGFLMVLVGSGGFVSALAGATLILAHGLFKSTLFLVTGVIDKQVGTRDVRHLSGLGRRWPFLAGVATLALASMAGVPPLLGFVGKEAALEAFLHGGPFGPTAGRIVLVGLALGSALTVAYSLRFLVGAFGTRPGVGPLRVDAPSALFVAPVVIPAVASLVLGLVPAWVELFAGKYAEAYPSEGVRYHLALWHGVNVPLLLSVLILAAGYLVYRATWIVRRFAGRLPRAMQAEPSYLAIVGALDRLARWLTGRLQVGSLPVYLGVIVVTVSVVPTLGLLGGLGGPTELRFADSWVQPVLVVVLLVAAGAVVLARRRLTAVLLTGLVGYSIGALFVVEGGVDLALAQFLVESLTLVVFVFVLRRFPSSFGKDRPRPGRVRWVKGAVAALGGTVVAVLAVLVSGSRSGLPQTSHEYIARAEPEAGATNVVNSIIVDFRAFDTLGEVTVLAVAAIGAASLILAAHRQPRRQLDGLDGLDGLDELEDDLPNRVETGEHEGTRSVTASRTDAAQRWWDTCDRPREHWLMRESEQTRWPRSLLLEVCLRIVFPTVLLMATYLLFAGHSEAGGGFSAGLVAGLAFVLRYVAGGSVTGLRRSWVQPPVVIGAGLVVVVASAIVPVLFGMPVLSSAVWAVDVPVLGTVKIASSLVFDTGVFLLIVGVVLNLLRTLGEGIQMGELESELNDHHPGDTST</sequence>
<evidence type="ECO:0000256" key="8">
    <source>
        <dbReference type="SAM" id="Phobius"/>
    </source>
</evidence>
<evidence type="ECO:0000256" key="5">
    <source>
        <dbReference type="ARBA" id="ARBA00022989"/>
    </source>
</evidence>
<feature type="transmembrane region" description="Helical" evidence="8">
    <location>
        <begin position="634"/>
        <end position="651"/>
    </location>
</feature>
<feature type="transmembrane region" description="Helical" evidence="8">
    <location>
        <begin position="280"/>
        <end position="300"/>
    </location>
</feature>
<dbReference type="HOGENOM" id="CLU_007100_2_2_11"/>
<protein>
    <submittedName>
        <fullName evidence="13">NADH:ubiquinone oxidoreductase subunit 5 (Chain L)/multisubunit Na+/H+ antiporter, MnhA subunit</fullName>
    </submittedName>
</protein>
<feature type="domain" description="MrpA C-terminal/MbhD" evidence="11">
    <location>
        <begin position="616"/>
        <end position="680"/>
    </location>
</feature>
<feature type="domain" description="Na+/H+ antiporter MnhB subunit-related protein" evidence="10">
    <location>
        <begin position="853"/>
        <end position="975"/>
    </location>
</feature>
<keyword evidence="3" id="KW-1003">Cell membrane</keyword>
<feature type="transmembrane region" description="Helical" evidence="8">
    <location>
        <begin position="121"/>
        <end position="138"/>
    </location>
</feature>
<evidence type="ECO:0000256" key="6">
    <source>
        <dbReference type="ARBA" id="ARBA00023136"/>
    </source>
</evidence>
<feature type="transmembrane region" description="Helical" evidence="8">
    <location>
        <begin position="851"/>
        <end position="873"/>
    </location>
</feature>
<evidence type="ECO:0000313" key="14">
    <source>
        <dbReference type="Proteomes" id="UP000004705"/>
    </source>
</evidence>
<name>H8G6T5_9PSEU</name>
<dbReference type="PRINTS" id="PR01434">
    <property type="entry name" value="NADHDHGNASE5"/>
</dbReference>
<dbReference type="Pfam" id="PF00361">
    <property type="entry name" value="Proton_antipo_M"/>
    <property type="match status" value="1"/>
</dbReference>
<dbReference type="InterPro" id="IPR046806">
    <property type="entry name" value="MrpA_C/MbhE"/>
</dbReference>
<gene>
    <name evidence="13" type="ORF">SacazDRAFT_04481</name>
</gene>